<evidence type="ECO:0000256" key="5">
    <source>
        <dbReference type="ARBA" id="ARBA00023136"/>
    </source>
</evidence>
<keyword evidence="2" id="KW-1003">Cell membrane</keyword>
<comment type="subcellular location">
    <subcellularLocation>
        <location evidence="1">Cell membrane</location>
        <topology evidence="1">Multi-pass membrane protein</topology>
    </subcellularLocation>
</comment>
<evidence type="ECO:0000313" key="9">
    <source>
        <dbReference type="Proteomes" id="UP000187209"/>
    </source>
</evidence>
<evidence type="ECO:0000256" key="4">
    <source>
        <dbReference type="ARBA" id="ARBA00022989"/>
    </source>
</evidence>
<reference evidence="8 9" key="1">
    <citation type="submission" date="2016-11" db="EMBL/GenBank/DDBJ databases">
        <title>The macronuclear genome of Stentor coeruleus: a giant cell with tiny introns.</title>
        <authorList>
            <person name="Slabodnick M."/>
            <person name="Ruby J.G."/>
            <person name="Reiff S.B."/>
            <person name="Swart E.C."/>
            <person name="Gosai S."/>
            <person name="Prabakaran S."/>
            <person name="Witkowska E."/>
            <person name="Larue G.E."/>
            <person name="Fisher S."/>
            <person name="Freeman R.M."/>
            <person name="Gunawardena J."/>
            <person name="Chu W."/>
            <person name="Stover N.A."/>
            <person name="Gregory B.D."/>
            <person name="Nowacki M."/>
            <person name="Derisi J."/>
            <person name="Roy S.W."/>
            <person name="Marshall W.F."/>
            <person name="Sood P."/>
        </authorList>
    </citation>
    <scope>NUCLEOTIDE SEQUENCE [LARGE SCALE GENOMIC DNA]</scope>
    <source>
        <strain evidence="8">WM001</strain>
    </source>
</reference>
<protein>
    <recommendedName>
        <fullName evidence="7">VTT domain-containing protein</fullName>
    </recommendedName>
</protein>
<sequence length="248" mass="27603">MEVKTSKWKLIIFGIIILIQISLFITFITNFKNIISEIEDTMKWTKQNPILSLSILVLLDIITIACLLPTPIFNFVVNYTSIYIYSLFPGAIIGFCLSLLAVIIGCVLSFLMAKFLLKSTVENYISKNHPNLKAIVKAVETQGFKVVLLMRLAPLPTALVNYALSITNIEIKDFVLGTFGCSIKIFVGLYAAGTIESLADGQDETTTLNIVMIIVGLLSLIVVVGWIGIKAKRELENIKEENYKEMSE</sequence>
<gene>
    <name evidence="8" type="ORF">SteCoe_32376</name>
</gene>
<dbReference type="InterPro" id="IPR032816">
    <property type="entry name" value="VTT_dom"/>
</dbReference>
<name>A0A1R2AZ51_9CILI</name>
<keyword evidence="9" id="KW-1185">Reference proteome</keyword>
<comment type="caution">
    <text evidence="8">The sequence shown here is derived from an EMBL/GenBank/DDBJ whole genome shotgun (WGS) entry which is preliminary data.</text>
</comment>
<dbReference type="EMBL" id="MPUH01001155">
    <property type="protein sequence ID" value="OMJ69814.1"/>
    <property type="molecule type" value="Genomic_DNA"/>
</dbReference>
<keyword evidence="5 6" id="KW-0472">Membrane</keyword>
<feature type="transmembrane region" description="Helical" evidence="6">
    <location>
        <begin position="82"/>
        <end position="111"/>
    </location>
</feature>
<dbReference type="PANTHER" id="PTHR12677:SF59">
    <property type="entry name" value="GOLGI APPARATUS MEMBRANE PROTEIN TVP38-RELATED"/>
    <property type="match status" value="1"/>
</dbReference>
<dbReference type="Proteomes" id="UP000187209">
    <property type="component" value="Unassembled WGS sequence"/>
</dbReference>
<dbReference type="AlphaFoldDB" id="A0A1R2AZ51"/>
<accession>A0A1R2AZ51</accession>
<feature type="transmembrane region" description="Helical" evidence="6">
    <location>
        <begin position="207"/>
        <end position="229"/>
    </location>
</feature>
<keyword evidence="3 6" id="KW-0812">Transmembrane</keyword>
<dbReference type="PANTHER" id="PTHR12677">
    <property type="entry name" value="GOLGI APPARATUS MEMBRANE PROTEIN TVP38-RELATED"/>
    <property type="match status" value="1"/>
</dbReference>
<evidence type="ECO:0000256" key="2">
    <source>
        <dbReference type="ARBA" id="ARBA00022475"/>
    </source>
</evidence>
<feature type="domain" description="VTT" evidence="7">
    <location>
        <begin position="85"/>
        <end position="191"/>
    </location>
</feature>
<dbReference type="InterPro" id="IPR015414">
    <property type="entry name" value="TMEM64"/>
</dbReference>
<feature type="transmembrane region" description="Helical" evidence="6">
    <location>
        <begin position="6"/>
        <end position="29"/>
    </location>
</feature>
<dbReference type="GO" id="GO:0005886">
    <property type="term" value="C:plasma membrane"/>
    <property type="evidence" value="ECO:0007669"/>
    <property type="project" value="UniProtKB-SubCell"/>
</dbReference>
<evidence type="ECO:0000259" key="7">
    <source>
        <dbReference type="Pfam" id="PF09335"/>
    </source>
</evidence>
<evidence type="ECO:0000256" key="1">
    <source>
        <dbReference type="ARBA" id="ARBA00004651"/>
    </source>
</evidence>
<evidence type="ECO:0000256" key="6">
    <source>
        <dbReference type="SAM" id="Phobius"/>
    </source>
</evidence>
<evidence type="ECO:0000313" key="8">
    <source>
        <dbReference type="EMBL" id="OMJ69814.1"/>
    </source>
</evidence>
<dbReference type="OrthoDB" id="166803at2759"/>
<feature type="transmembrane region" description="Helical" evidence="6">
    <location>
        <begin position="174"/>
        <end position="195"/>
    </location>
</feature>
<proteinExistence type="predicted"/>
<dbReference type="Pfam" id="PF09335">
    <property type="entry name" value="VTT_dom"/>
    <property type="match status" value="1"/>
</dbReference>
<organism evidence="8 9">
    <name type="scientific">Stentor coeruleus</name>
    <dbReference type="NCBI Taxonomy" id="5963"/>
    <lineage>
        <taxon>Eukaryota</taxon>
        <taxon>Sar</taxon>
        <taxon>Alveolata</taxon>
        <taxon>Ciliophora</taxon>
        <taxon>Postciliodesmatophora</taxon>
        <taxon>Heterotrichea</taxon>
        <taxon>Heterotrichida</taxon>
        <taxon>Stentoridae</taxon>
        <taxon>Stentor</taxon>
    </lineage>
</organism>
<keyword evidence="4 6" id="KW-1133">Transmembrane helix</keyword>
<feature type="transmembrane region" description="Helical" evidence="6">
    <location>
        <begin position="50"/>
        <end position="70"/>
    </location>
</feature>
<evidence type="ECO:0000256" key="3">
    <source>
        <dbReference type="ARBA" id="ARBA00022692"/>
    </source>
</evidence>